<evidence type="ECO:0000313" key="1">
    <source>
        <dbReference type="EMBL" id="MFD1048873.1"/>
    </source>
</evidence>
<comment type="caution">
    <text evidence="1">The sequence shown here is derived from an EMBL/GenBank/DDBJ whole genome shotgun (WGS) entry which is preliminary data.</text>
</comment>
<gene>
    <name evidence="1" type="ORF">ACFQ1S_26725</name>
</gene>
<dbReference type="Proteomes" id="UP001597045">
    <property type="component" value="Unassembled WGS sequence"/>
</dbReference>
<organism evidence="1 2">
    <name type="scientific">Kibdelosporangium lantanae</name>
    <dbReference type="NCBI Taxonomy" id="1497396"/>
    <lineage>
        <taxon>Bacteria</taxon>
        <taxon>Bacillati</taxon>
        <taxon>Actinomycetota</taxon>
        <taxon>Actinomycetes</taxon>
        <taxon>Pseudonocardiales</taxon>
        <taxon>Pseudonocardiaceae</taxon>
        <taxon>Kibdelosporangium</taxon>
    </lineage>
</organism>
<name>A0ABW3ME59_9PSEU</name>
<sequence length="64" mass="6755">MPEVRVAVLGDLEVWVDDRVVTVTRPRLRALLCALGSFETFDVLDGQAPLAVSAALAVLGASTC</sequence>
<dbReference type="EMBL" id="JBHTIS010001843">
    <property type="protein sequence ID" value="MFD1048873.1"/>
    <property type="molecule type" value="Genomic_DNA"/>
</dbReference>
<reference evidence="2" key="1">
    <citation type="journal article" date="2019" name="Int. J. Syst. Evol. Microbiol.">
        <title>The Global Catalogue of Microorganisms (GCM) 10K type strain sequencing project: providing services to taxonomists for standard genome sequencing and annotation.</title>
        <authorList>
            <consortium name="The Broad Institute Genomics Platform"/>
            <consortium name="The Broad Institute Genome Sequencing Center for Infectious Disease"/>
            <person name="Wu L."/>
            <person name="Ma J."/>
        </authorList>
    </citation>
    <scope>NUCLEOTIDE SEQUENCE [LARGE SCALE GENOMIC DNA]</scope>
    <source>
        <strain evidence="2">JCM 31486</strain>
    </source>
</reference>
<protein>
    <recommendedName>
        <fullName evidence="3">STAS domain-containing protein</fullName>
    </recommendedName>
</protein>
<evidence type="ECO:0008006" key="3">
    <source>
        <dbReference type="Google" id="ProtNLM"/>
    </source>
</evidence>
<keyword evidence="2" id="KW-1185">Reference proteome</keyword>
<evidence type="ECO:0000313" key="2">
    <source>
        <dbReference type="Proteomes" id="UP001597045"/>
    </source>
</evidence>
<dbReference type="Gene3D" id="1.10.10.10">
    <property type="entry name" value="Winged helix-like DNA-binding domain superfamily/Winged helix DNA-binding domain"/>
    <property type="match status" value="1"/>
</dbReference>
<accession>A0ABW3ME59</accession>
<dbReference type="InterPro" id="IPR036388">
    <property type="entry name" value="WH-like_DNA-bd_sf"/>
</dbReference>
<proteinExistence type="predicted"/>